<dbReference type="InterPro" id="IPR014048">
    <property type="entry name" value="MethylDNA_cys_MeTrfase_DNA-bd"/>
</dbReference>
<comment type="function">
    <text evidence="9">Involved in the cellular defense against the biological effects of O6-methylguanine (O6-MeG) and O4-methylthymine (O4-MeT) in DNA. Repairs the methylated nucleobase in DNA by stoichiometrically transferring the methyl group to a cysteine residue in the enzyme. This is a suicide reaction: the enzyme is irreversibly inactivated.</text>
</comment>
<dbReference type="AlphaFoldDB" id="A0A0A7FSD7"/>
<organism evidence="11 12">
    <name type="scientific">Clostridium baratii str. Sullivan</name>
    <dbReference type="NCBI Taxonomy" id="1415775"/>
    <lineage>
        <taxon>Bacteria</taxon>
        <taxon>Bacillati</taxon>
        <taxon>Bacillota</taxon>
        <taxon>Clostridia</taxon>
        <taxon>Eubacteriales</taxon>
        <taxon>Clostridiaceae</taxon>
        <taxon>Clostridium</taxon>
    </lineage>
</organism>
<keyword evidence="4 9" id="KW-0489">Methyltransferase</keyword>
<proteinExistence type="inferred from homology"/>
<evidence type="ECO:0000256" key="4">
    <source>
        <dbReference type="ARBA" id="ARBA00022603"/>
    </source>
</evidence>
<dbReference type="RefSeq" id="WP_039313869.1">
    <property type="nucleotide sequence ID" value="NZ_CP006905.1"/>
</dbReference>
<comment type="similarity">
    <text evidence="2 9">Belongs to the MGMT family.</text>
</comment>
<dbReference type="HAMAP" id="MF_00772">
    <property type="entry name" value="OGT"/>
    <property type="match status" value="1"/>
</dbReference>
<dbReference type="InterPro" id="IPR023546">
    <property type="entry name" value="MGMT"/>
</dbReference>
<name>A0A0A7FSD7_9CLOT</name>
<accession>A0A0A7FSD7</accession>
<dbReference type="GO" id="GO:0003908">
    <property type="term" value="F:methylated-DNA-[protein]-cysteine S-methyltransferase activity"/>
    <property type="evidence" value="ECO:0007669"/>
    <property type="project" value="UniProtKB-UniRule"/>
</dbReference>
<dbReference type="NCBIfam" id="TIGR00589">
    <property type="entry name" value="ogt"/>
    <property type="match status" value="1"/>
</dbReference>
<dbReference type="KEGG" id="cbv:U729_1792"/>
<dbReference type="EC" id="2.1.1.63" evidence="9"/>
<keyword evidence="5 9" id="KW-0808">Transferase</keyword>
<dbReference type="eggNOG" id="COG0350">
    <property type="taxonomic scope" value="Bacteria"/>
</dbReference>
<protein>
    <recommendedName>
        <fullName evidence="9">Methylated-DNA--protein-cysteine methyltransferase</fullName>
        <ecNumber evidence="9">2.1.1.63</ecNumber>
    </recommendedName>
    <alternativeName>
        <fullName evidence="9">6-O-methylguanine-DNA methyltransferase</fullName>
        <shortName evidence="9">MGMT</shortName>
    </alternativeName>
    <alternativeName>
        <fullName evidence="9">O-6-methylguanine-DNA-alkyltransferase</fullName>
    </alternativeName>
</protein>
<comment type="miscellaneous">
    <text evidence="9">This enzyme catalyzes only one turnover and therefore is not strictly catalytic. According to one definition, an enzyme is a biocatalyst that acts repeatedly and over many reaction cycles.</text>
</comment>
<evidence type="ECO:0000256" key="6">
    <source>
        <dbReference type="ARBA" id="ARBA00022763"/>
    </source>
</evidence>
<evidence type="ECO:0000313" key="12">
    <source>
        <dbReference type="Proteomes" id="UP000030635"/>
    </source>
</evidence>
<comment type="catalytic activity">
    <reaction evidence="1 9">
        <text>a 4-O-methyl-thymidine in DNA + L-cysteinyl-[protein] = a thymidine in DNA + S-methyl-L-cysteinyl-[protein]</text>
        <dbReference type="Rhea" id="RHEA:53428"/>
        <dbReference type="Rhea" id="RHEA-COMP:10131"/>
        <dbReference type="Rhea" id="RHEA-COMP:10132"/>
        <dbReference type="Rhea" id="RHEA-COMP:13555"/>
        <dbReference type="Rhea" id="RHEA-COMP:13556"/>
        <dbReference type="ChEBI" id="CHEBI:29950"/>
        <dbReference type="ChEBI" id="CHEBI:82612"/>
        <dbReference type="ChEBI" id="CHEBI:137386"/>
        <dbReference type="ChEBI" id="CHEBI:137387"/>
        <dbReference type="EC" id="2.1.1.63"/>
    </reaction>
</comment>
<dbReference type="PANTHER" id="PTHR10815">
    <property type="entry name" value="METHYLATED-DNA--PROTEIN-CYSTEINE METHYLTRANSFERASE"/>
    <property type="match status" value="1"/>
</dbReference>
<dbReference type="STRING" id="1561.NPD11_1227"/>
<dbReference type="CDD" id="cd06445">
    <property type="entry name" value="ATase"/>
    <property type="match status" value="1"/>
</dbReference>
<feature type="active site" description="Nucleophile; methyl group acceptor" evidence="9">
    <location>
        <position position="123"/>
    </location>
</feature>
<evidence type="ECO:0000256" key="3">
    <source>
        <dbReference type="ARBA" id="ARBA00022490"/>
    </source>
</evidence>
<keyword evidence="7 9" id="KW-0234">DNA repair</keyword>
<dbReference type="EMBL" id="CP006905">
    <property type="protein sequence ID" value="AIY82483.1"/>
    <property type="molecule type" value="Genomic_DNA"/>
</dbReference>
<dbReference type="InterPro" id="IPR036217">
    <property type="entry name" value="MethylDNA_cys_MeTrfase_DNAb"/>
</dbReference>
<evidence type="ECO:0000256" key="9">
    <source>
        <dbReference type="HAMAP-Rule" id="MF_00772"/>
    </source>
</evidence>
<sequence length="154" mass="17365">MSIFFYDTDIGKIGIEEKDGFVVKVHFGSNTSFKDEEIEETDVIKKAYVELNNYLKGDIKEFTIPLKVDGTEFMQEVWGGLLRIPYGETLSYKELGEKIGRPRAARAIGLACNKNPIPIFIPCHRILGSNGKLTGYLGGLNTKKKLLEIEKNNY</sequence>
<dbReference type="Pfam" id="PF01035">
    <property type="entry name" value="DNA_binding_1"/>
    <property type="match status" value="1"/>
</dbReference>
<evidence type="ECO:0000256" key="1">
    <source>
        <dbReference type="ARBA" id="ARBA00001286"/>
    </source>
</evidence>
<keyword evidence="12" id="KW-1185">Reference proteome</keyword>
<dbReference type="GO" id="GO:0005737">
    <property type="term" value="C:cytoplasm"/>
    <property type="evidence" value="ECO:0007669"/>
    <property type="project" value="UniProtKB-SubCell"/>
</dbReference>
<gene>
    <name evidence="11" type="ORF">U729_1792</name>
</gene>
<comment type="subcellular location">
    <subcellularLocation>
        <location evidence="9">Cytoplasm</location>
    </subcellularLocation>
</comment>
<dbReference type="HOGENOM" id="CLU_000445_52_2_9"/>
<comment type="catalytic activity">
    <reaction evidence="8 9">
        <text>a 6-O-methyl-2'-deoxyguanosine in DNA + L-cysteinyl-[protein] = S-methyl-L-cysteinyl-[protein] + a 2'-deoxyguanosine in DNA</text>
        <dbReference type="Rhea" id="RHEA:24000"/>
        <dbReference type="Rhea" id="RHEA-COMP:10131"/>
        <dbReference type="Rhea" id="RHEA-COMP:10132"/>
        <dbReference type="Rhea" id="RHEA-COMP:11367"/>
        <dbReference type="Rhea" id="RHEA-COMP:11368"/>
        <dbReference type="ChEBI" id="CHEBI:29950"/>
        <dbReference type="ChEBI" id="CHEBI:82612"/>
        <dbReference type="ChEBI" id="CHEBI:85445"/>
        <dbReference type="ChEBI" id="CHEBI:85448"/>
        <dbReference type="EC" id="2.1.1.63"/>
    </reaction>
</comment>
<dbReference type="SUPFAM" id="SSF46767">
    <property type="entry name" value="Methylated DNA-protein cysteine methyltransferase, C-terminal domain"/>
    <property type="match status" value="1"/>
</dbReference>
<evidence type="ECO:0000256" key="8">
    <source>
        <dbReference type="ARBA" id="ARBA00049348"/>
    </source>
</evidence>
<dbReference type="OrthoDB" id="9802228at2"/>
<dbReference type="Proteomes" id="UP000030635">
    <property type="component" value="Chromosome"/>
</dbReference>
<dbReference type="SUPFAM" id="SSF53155">
    <property type="entry name" value="Methylated DNA-protein cysteine methyltransferase domain"/>
    <property type="match status" value="1"/>
</dbReference>
<dbReference type="FunFam" id="1.10.10.10:FF:000214">
    <property type="entry name" value="Methylated-DNA--protein-cysteine methyltransferase"/>
    <property type="match status" value="1"/>
</dbReference>
<keyword evidence="3 9" id="KW-0963">Cytoplasm</keyword>
<evidence type="ECO:0000256" key="5">
    <source>
        <dbReference type="ARBA" id="ARBA00022679"/>
    </source>
</evidence>
<evidence type="ECO:0000259" key="10">
    <source>
        <dbReference type="Pfam" id="PF01035"/>
    </source>
</evidence>
<evidence type="ECO:0000313" key="11">
    <source>
        <dbReference type="EMBL" id="AIY82483.1"/>
    </source>
</evidence>
<dbReference type="GO" id="GO:0032259">
    <property type="term" value="P:methylation"/>
    <property type="evidence" value="ECO:0007669"/>
    <property type="project" value="UniProtKB-KW"/>
</dbReference>
<dbReference type="PANTHER" id="PTHR10815:SF5">
    <property type="entry name" value="METHYLATED-DNA--PROTEIN-CYSTEINE METHYLTRANSFERASE"/>
    <property type="match status" value="1"/>
</dbReference>
<dbReference type="GO" id="GO:0006307">
    <property type="term" value="P:DNA alkylation repair"/>
    <property type="evidence" value="ECO:0007669"/>
    <property type="project" value="UniProtKB-UniRule"/>
</dbReference>
<dbReference type="PROSITE" id="PS00374">
    <property type="entry name" value="MGMT"/>
    <property type="match status" value="1"/>
</dbReference>
<evidence type="ECO:0000256" key="2">
    <source>
        <dbReference type="ARBA" id="ARBA00008711"/>
    </source>
</evidence>
<dbReference type="InterPro" id="IPR001497">
    <property type="entry name" value="MethylDNA_cys_MeTrfase_AS"/>
</dbReference>
<dbReference type="Gene3D" id="1.10.10.10">
    <property type="entry name" value="Winged helix-like DNA-binding domain superfamily/Winged helix DNA-binding domain"/>
    <property type="match status" value="1"/>
</dbReference>
<reference evidence="11 12" key="1">
    <citation type="journal article" date="2015" name="Infect. Genet. Evol.">
        <title>Genomic sequences of six botulinum neurotoxin-producing strains representing three clostridial species illustrate the mobility and diversity of botulinum neurotoxin genes.</title>
        <authorList>
            <person name="Smith T.J."/>
            <person name="Hill K.K."/>
            <person name="Xie G."/>
            <person name="Foley B.T."/>
            <person name="Williamson C.H."/>
            <person name="Foster J.T."/>
            <person name="Johnson S.L."/>
            <person name="Chertkov O."/>
            <person name="Teshima H."/>
            <person name="Gibbons H.S."/>
            <person name="Johnsky L.A."/>
            <person name="Karavis M.A."/>
            <person name="Smith L.A."/>
        </authorList>
    </citation>
    <scope>NUCLEOTIDE SEQUENCE [LARGE SCALE GENOMIC DNA]</scope>
    <source>
        <strain evidence="11">Sullivan</strain>
    </source>
</reference>
<keyword evidence="6 9" id="KW-0227">DNA damage</keyword>
<dbReference type="InterPro" id="IPR036631">
    <property type="entry name" value="MGMT_N_sf"/>
</dbReference>
<evidence type="ECO:0000256" key="7">
    <source>
        <dbReference type="ARBA" id="ARBA00023204"/>
    </source>
</evidence>
<dbReference type="Gene3D" id="3.30.160.70">
    <property type="entry name" value="Methylated DNA-protein cysteine methyltransferase domain"/>
    <property type="match status" value="1"/>
</dbReference>
<feature type="domain" description="Methylated-DNA-[protein]-cysteine S-methyltransferase DNA binding" evidence="10">
    <location>
        <begin position="72"/>
        <end position="151"/>
    </location>
</feature>
<dbReference type="InterPro" id="IPR036388">
    <property type="entry name" value="WH-like_DNA-bd_sf"/>
</dbReference>